<gene>
    <name evidence="2" type="ORF">CALVIDRAFT_532081</name>
</gene>
<evidence type="ECO:0000313" key="2">
    <source>
        <dbReference type="EMBL" id="KZO89447.1"/>
    </source>
</evidence>
<dbReference type="EMBL" id="KV417410">
    <property type="protein sequence ID" value="KZO89447.1"/>
    <property type="molecule type" value="Genomic_DNA"/>
</dbReference>
<dbReference type="AlphaFoldDB" id="A0A167FFY1"/>
<sequence length="215" mass="24500">HSPRVGVDRVCRRIERQRCISCRRKRGGDDLCGWQSEEYGNVSIKDYDGSGPRNKEKSLDFIDNIIIDKWFNGMRDFPDAQARGEEEWPTVDEVYPRCVPEHPCTNGSLSSWITSVRRGIPPSLKNMGIILLSTVELLRRMDMRTTHGGIWEPRYLGATVFGRQGIWAPRYLGFTVARYPVPEAYGSRMSNRSREDKNQAVPNVISAQLGARLKA</sequence>
<dbReference type="Proteomes" id="UP000076738">
    <property type="component" value="Unassembled WGS sequence"/>
</dbReference>
<keyword evidence="3" id="KW-1185">Reference proteome</keyword>
<feature type="non-terminal residue" evidence="2">
    <location>
        <position position="1"/>
    </location>
</feature>
<dbReference type="InterPro" id="IPR058259">
    <property type="entry name" value="Zn2Cys6-like"/>
</dbReference>
<organism evidence="2 3">
    <name type="scientific">Calocera viscosa (strain TUFC12733)</name>
    <dbReference type="NCBI Taxonomy" id="1330018"/>
    <lineage>
        <taxon>Eukaryota</taxon>
        <taxon>Fungi</taxon>
        <taxon>Dikarya</taxon>
        <taxon>Basidiomycota</taxon>
        <taxon>Agaricomycotina</taxon>
        <taxon>Dacrymycetes</taxon>
        <taxon>Dacrymycetales</taxon>
        <taxon>Dacrymycetaceae</taxon>
        <taxon>Calocera</taxon>
    </lineage>
</organism>
<proteinExistence type="predicted"/>
<name>A0A167FFY1_CALVF</name>
<evidence type="ECO:0000259" key="1">
    <source>
        <dbReference type="Pfam" id="PF26625"/>
    </source>
</evidence>
<feature type="domain" description="Putative Zn2Cys6" evidence="1">
    <location>
        <begin position="1"/>
        <end position="49"/>
    </location>
</feature>
<evidence type="ECO:0000313" key="3">
    <source>
        <dbReference type="Proteomes" id="UP000076738"/>
    </source>
</evidence>
<accession>A0A167FFY1</accession>
<reference evidence="2 3" key="1">
    <citation type="journal article" date="2016" name="Mol. Biol. Evol.">
        <title>Comparative Genomics of Early-Diverging Mushroom-Forming Fungi Provides Insights into the Origins of Lignocellulose Decay Capabilities.</title>
        <authorList>
            <person name="Nagy L.G."/>
            <person name="Riley R."/>
            <person name="Tritt A."/>
            <person name="Adam C."/>
            <person name="Daum C."/>
            <person name="Floudas D."/>
            <person name="Sun H."/>
            <person name="Yadav J.S."/>
            <person name="Pangilinan J."/>
            <person name="Larsson K.H."/>
            <person name="Matsuura K."/>
            <person name="Barry K."/>
            <person name="Labutti K."/>
            <person name="Kuo R."/>
            <person name="Ohm R.A."/>
            <person name="Bhattacharya S.S."/>
            <person name="Shirouzu T."/>
            <person name="Yoshinaga Y."/>
            <person name="Martin F.M."/>
            <person name="Grigoriev I.V."/>
            <person name="Hibbett D.S."/>
        </authorList>
    </citation>
    <scope>NUCLEOTIDE SEQUENCE [LARGE SCALE GENOMIC DNA]</scope>
    <source>
        <strain evidence="2 3">TUFC12733</strain>
    </source>
</reference>
<protein>
    <recommendedName>
        <fullName evidence="1">Putative Zn2Cys6 domain-containing protein</fullName>
    </recommendedName>
</protein>
<dbReference type="Pfam" id="PF26625">
    <property type="entry name" value="Zn2Cys6-like"/>
    <property type="match status" value="1"/>
</dbReference>